<dbReference type="InterPro" id="IPR010239">
    <property type="entry name" value="CHP02001"/>
</dbReference>
<dbReference type="Proteomes" id="UP001597283">
    <property type="component" value="Unassembled WGS sequence"/>
</dbReference>
<sequence length="275" mass="28475">MRFPKYPLALALSVLSTPAFAQDVKDPPPPITVSGSVGVVSDYRFRGVSQSDKEVAVQGGITIAHDSGFYVGTWGSNLAGWGTFGGANLELDVIAGYKAPLANGTLDVGVTWYMYPGGADETDFFEPYAKLSGTAGPATLTASVFYAPKQQALGLYTRSATPFVAGPGTSEDNLYLAGDAAVAIPTSPITLKGHIGYSDGNPGLGPNGTSVAPTGKYWDWSVGADVTWKNLTFNVSYVDTDISAREAAYLQPNLAKTTGGSIVGPTAVIGVTAAF</sequence>
<name>A0ABW4ND81_9SPHN</name>
<dbReference type="EMBL" id="JBHUFC010000003">
    <property type="protein sequence ID" value="MFD1787954.1"/>
    <property type="molecule type" value="Genomic_DNA"/>
</dbReference>
<dbReference type="SUPFAM" id="SSF56935">
    <property type="entry name" value="Porins"/>
    <property type="match status" value="1"/>
</dbReference>
<dbReference type="RefSeq" id="WP_380940906.1">
    <property type="nucleotide sequence ID" value="NZ_JBHUFC010000003.1"/>
</dbReference>
<keyword evidence="3" id="KW-1185">Reference proteome</keyword>
<keyword evidence="1" id="KW-0732">Signal</keyword>
<dbReference type="Pfam" id="PF09694">
    <property type="entry name" value="Gcw_chp"/>
    <property type="match status" value="1"/>
</dbReference>
<proteinExistence type="predicted"/>
<protein>
    <submittedName>
        <fullName evidence="2">TorF family putative porin</fullName>
    </submittedName>
</protein>
<gene>
    <name evidence="2" type="ORF">ACFSC3_10245</name>
</gene>
<comment type="caution">
    <text evidence="2">The sequence shown here is derived from an EMBL/GenBank/DDBJ whole genome shotgun (WGS) entry which is preliminary data.</text>
</comment>
<dbReference type="NCBIfam" id="TIGR02001">
    <property type="entry name" value="gcw_chp"/>
    <property type="match status" value="1"/>
</dbReference>
<accession>A0ABW4ND81</accession>
<evidence type="ECO:0000313" key="3">
    <source>
        <dbReference type="Proteomes" id="UP001597283"/>
    </source>
</evidence>
<evidence type="ECO:0000313" key="2">
    <source>
        <dbReference type="EMBL" id="MFD1787954.1"/>
    </source>
</evidence>
<feature type="signal peptide" evidence="1">
    <location>
        <begin position="1"/>
        <end position="21"/>
    </location>
</feature>
<evidence type="ECO:0000256" key="1">
    <source>
        <dbReference type="SAM" id="SignalP"/>
    </source>
</evidence>
<organism evidence="2 3">
    <name type="scientific">Sphingomonas floccifaciens</name>
    <dbReference type="NCBI Taxonomy" id="1844115"/>
    <lineage>
        <taxon>Bacteria</taxon>
        <taxon>Pseudomonadati</taxon>
        <taxon>Pseudomonadota</taxon>
        <taxon>Alphaproteobacteria</taxon>
        <taxon>Sphingomonadales</taxon>
        <taxon>Sphingomonadaceae</taxon>
        <taxon>Sphingomonas</taxon>
    </lineage>
</organism>
<feature type="chain" id="PRO_5046991127" evidence="1">
    <location>
        <begin position="22"/>
        <end position="275"/>
    </location>
</feature>
<reference evidence="3" key="1">
    <citation type="journal article" date="2019" name="Int. J. Syst. Evol. Microbiol.">
        <title>The Global Catalogue of Microorganisms (GCM) 10K type strain sequencing project: providing services to taxonomists for standard genome sequencing and annotation.</title>
        <authorList>
            <consortium name="The Broad Institute Genomics Platform"/>
            <consortium name="The Broad Institute Genome Sequencing Center for Infectious Disease"/>
            <person name="Wu L."/>
            <person name="Ma J."/>
        </authorList>
    </citation>
    <scope>NUCLEOTIDE SEQUENCE [LARGE SCALE GENOMIC DNA]</scope>
    <source>
        <strain evidence="3">Q85</strain>
    </source>
</reference>